<protein>
    <recommendedName>
        <fullName evidence="12 13">DNA primase</fullName>
        <ecNumber evidence="12">2.7.7.101</ecNumber>
    </recommendedName>
</protein>
<dbReference type="Pfam" id="PF13155">
    <property type="entry name" value="Toprim_2"/>
    <property type="match status" value="1"/>
</dbReference>
<evidence type="ECO:0000256" key="12">
    <source>
        <dbReference type="HAMAP-Rule" id="MF_00974"/>
    </source>
</evidence>
<keyword evidence="3 12" id="KW-0808">Transferase</keyword>
<dbReference type="InterPro" id="IPR050219">
    <property type="entry name" value="DnaG_primase"/>
</dbReference>
<dbReference type="SUPFAM" id="SSF56731">
    <property type="entry name" value="DNA primase core"/>
    <property type="match status" value="1"/>
</dbReference>
<dbReference type="GO" id="GO:1990077">
    <property type="term" value="C:primosome complex"/>
    <property type="evidence" value="ECO:0007669"/>
    <property type="project" value="UniProtKB-KW"/>
</dbReference>
<dbReference type="Pfam" id="PF08275">
    <property type="entry name" value="DNAG_N"/>
    <property type="match status" value="1"/>
</dbReference>
<dbReference type="NCBIfam" id="TIGR01391">
    <property type="entry name" value="dnaG"/>
    <property type="match status" value="1"/>
</dbReference>
<keyword evidence="1 12" id="KW-0240">DNA-directed RNA polymerase</keyword>
<keyword evidence="4 12" id="KW-0548">Nucleotidyltransferase</keyword>
<dbReference type="CDD" id="cd03364">
    <property type="entry name" value="TOPRIM_DnaG_primases"/>
    <property type="match status" value="1"/>
</dbReference>
<evidence type="ECO:0000256" key="1">
    <source>
        <dbReference type="ARBA" id="ARBA00022478"/>
    </source>
</evidence>
<evidence type="ECO:0000313" key="18">
    <source>
        <dbReference type="Proteomes" id="UP000228700"/>
    </source>
</evidence>
<comment type="similarity">
    <text evidence="12 13">Belongs to the DnaG primase family.</text>
</comment>
<evidence type="ECO:0000256" key="13">
    <source>
        <dbReference type="PIRNR" id="PIRNR002811"/>
    </source>
</evidence>
<dbReference type="SMART" id="SM00493">
    <property type="entry name" value="TOPRIM"/>
    <property type="match status" value="1"/>
</dbReference>
<keyword evidence="15" id="KW-0175">Coiled coil</keyword>
<evidence type="ECO:0000256" key="7">
    <source>
        <dbReference type="ARBA" id="ARBA00022771"/>
    </source>
</evidence>
<dbReference type="EC" id="2.7.7.101" evidence="12"/>
<keyword evidence="9" id="KW-0460">Magnesium</keyword>
<dbReference type="InterPro" id="IPR030846">
    <property type="entry name" value="DnaG_bac"/>
</dbReference>
<keyword evidence="5 12" id="KW-0235">DNA replication</keyword>
<dbReference type="PANTHER" id="PTHR30313:SF2">
    <property type="entry name" value="DNA PRIMASE"/>
    <property type="match status" value="1"/>
</dbReference>
<name>A0A2M8LCA9_9BACT</name>
<evidence type="ECO:0000256" key="8">
    <source>
        <dbReference type="ARBA" id="ARBA00022833"/>
    </source>
</evidence>
<keyword evidence="8 12" id="KW-0862">Zinc</keyword>
<reference evidence="18" key="1">
    <citation type="submission" date="2017-09" db="EMBL/GenBank/DDBJ databases">
        <title>Depth-based differentiation of microbial function through sediment-hosted aquifers and enrichment of novel symbionts in the deep terrestrial subsurface.</title>
        <authorList>
            <person name="Probst A.J."/>
            <person name="Ladd B."/>
            <person name="Jarett J.K."/>
            <person name="Geller-Mcgrath D.E."/>
            <person name="Sieber C.M.K."/>
            <person name="Emerson J.B."/>
            <person name="Anantharaman K."/>
            <person name="Thomas B.C."/>
            <person name="Malmstrom R."/>
            <person name="Stieglmeier M."/>
            <person name="Klingl A."/>
            <person name="Woyke T."/>
            <person name="Ryan C.M."/>
            <person name="Banfield J.F."/>
        </authorList>
    </citation>
    <scope>NUCLEOTIDE SEQUENCE [LARGE SCALE GENOMIC DNA]</scope>
</reference>
<dbReference type="Gene3D" id="3.90.980.10">
    <property type="entry name" value="DNA primase, catalytic core, N-terminal domain"/>
    <property type="match status" value="1"/>
</dbReference>
<dbReference type="PIRSF" id="PIRSF002811">
    <property type="entry name" value="DnaG"/>
    <property type="match status" value="1"/>
</dbReference>
<dbReference type="InterPro" id="IPR002694">
    <property type="entry name" value="Znf_CHC2"/>
</dbReference>
<evidence type="ECO:0000256" key="14">
    <source>
        <dbReference type="PIRSR" id="PIRSR002811-1"/>
    </source>
</evidence>
<dbReference type="InterPro" id="IPR034151">
    <property type="entry name" value="TOPRIM_DnaG_bac"/>
</dbReference>
<dbReference type="GO" id="GO:0006269">
    <property type="term" value="P:DNA replication, synthesis of primer"/>
    <property type="evidence" value="ECO:0007669"/>
    <property type="project" value="UniProtKB-UniRule"/>
</dbReference>
<evidence type="ECO:0000256" key="15">
    <source>
        <dbReference type="SAM" id="Coils"/>
    </source>
</evidence>
<dbReference type="GO" id="GO:0003899">
    <property type="term" value="F:DNA-directed RNA polymerase activity"/>
    <property type="evidence" value="ECO:0007669"/>
    <property type="project" value="UniProtKB-UniRule"/>
</dbReference>
<evidence type="ECO:0000256" key="4">
    <source>
        <dbReference type="ARBA" id="ARBA00022695"/>
    </source>
</evidence>
<dbReference type="GO" id="GO:0005737">
    <property type="term" value="C:cytoplasm"/>
    <property type="evidence" value="ECO:0007669"/>
    <property type="project" value="TreeGrafter"/>
</dbReference>
<evidence type="ECO:0000256" key="10">
    <source>
        <dbReference type="ARBA" id="ARBA00023125"/>
    </source>
</evidence>
<comment type="domain">
    <text evidence="12">Contains an N-terminal zinc-binding domain, a central core domain that contains the primase activity, and a C-terminal DnaB-binding domain.</text>
</comment>
<dbReference type="InterPro" id="IPR006171">
    <property type="entry name" value="TOPRIM_dom"/>
</dbReference>
<dbReference type="InterPro" id="IPR006295">
    <property type="entry name" value="DNA_primase_DnaG"/>
</dbReference>
<evidence type="ECO:0000256" key="3">
    <source>
        <dbReference type="ARBA" id="ARBA00022679"/>
    </source>
</evidence>
<keyword evidence="2 12" id="KW-0639">Primosome</keyword>
<comment type="cofactor">
    <cofactor evidence="12 13 14">
        <name>Zn(2+)</name>
        <dbReference type="ChEBI" id="CHEBI:29105"/>
    </cofactor>
    <text evidence="12 13 14">Binds 1 zinc ion per monomer.</text>
</comment>
<evidence type="ECO:0000256" key="9">
    <source>
        <dbReference type="ARBA" id="ARBA00022842"/>
    </source>
</evidence>
<dbReference type="InterPro" id="IPR013264">
    <property type="entry name" value="DNAG_N"/>
</dbReference>
<evidence type="ECO:0000256" key="2">
    <source>
        <dbReference type="ARBA" id="ARBA00022515"/>
    </source>
</evidence>
<evidence type="ECO:0000313" key="17">
    <source>
        <dbReference type="EMBL" id="PJE74258.1"/>
    </source>
</evidence>
<dbReference type="SMART" id="SM00400">
    <property type="entry name" value="ZnF_CHCC"/>
    <property type="match status" value="1"/>
</dbReference>
<feature type="zinc finger region" description="CHC2-type" evidence="12 14">
    <location>
        <begin position="35"/>
        <end position="59"/>
    </location>
</feature>
<comment type="subunit">
    <text evidence="12">Monomer. Interacts with DnaB.</text>
</comment>
<evidence type="ECO:0000256" key="5">
    <source>
        <dbReference type="ARBA" id="ARBA00022705"/>
    </source>
</evidence>
<dbReference type="InterPro" id="IPR036977">
    <property type="entry name" value="DNA_primase_Znf_CHC2"/>
</dbReference>
<keyword evidence="11 12" id="KW-0804">Transcription</keyword>
<dbReference type="PROSITE" id="PS50880">
    <property type="entry name" value="TOPRIM"/>
    <property type="match status" value="1"/>
</dbReference>
<dbReference type="EMBL" id="PFEQ01000009">
    <property type="protein sequence ID" value="PJE74258.1"/>
    <property type="molecule type" value="Genomic_DNA"/>
</dbReference>
<dbReference type="GO" id="GO:0003677">
    <property type="term" value="F:DNA binding"/>
    <property type="evidence" value="ECO:0007669"/>
    <property type="project" value="UniProtKB-KW"/>
</dbReference>
<dbReference type="AlphaFoldDB" id="A0A2M8LCA9"/>
<dbReference type="Proteomes" id="UP000228700">
    <property type="component" value="Unassembled WGS sequence"/>
</dbReference>
<accession>A0A2M8LCA9</accession>
<evidence type="ECO:0000256" key="6">
    <source>
        <dbReference type="ARBA" id="ARBA00022723"/>
    </source>
</evidence>
<dbReference type="PANTHER" id="PTHR30313">
    <property type="entry name" value="DNA PRIMASE"/>
    <property type="match status" value="1"/>
</dbReference>
<keyword evidence="7 12" id="KW-0863">Zinc-finger</keyword>
<dbReference type="GO" id="GO:0000428">
    <property type="term" value="C:DNA-directed RNA polymerase complex"/>
    <property type="evidence" value="ECO:0007669"/>
    <property type="project" value="UniProtKB-KW"/>
</dbReference>
<dbReference type="SUPFAM" id="SSF57783">
    <property type="entry name" value="Zinc beta-ribbon"/>
    <property type="match status" value="1"/>
</dbReference>
<dbReference type="Gene3D" id="3.40.1360.10">
    <property type="match status" value="1"/>
</dbReference>
<gene>
    <name evidence="12" type="primary">dnaG</name>
    <name evidence="17" type="ORF">COV01_02055</name>
</gene>
<feature type="coiled-coil region" evidence="15">
    <location>
        <begin position="525"/>
        <end position="571"/>
    </location>
</feature>
<dbReference type="Gene3D" id="3.90.580.10">
    <property type="entry name" value="Zinc finger, CHC2-type domain"/>
    <property type="match status" value="1"/>
</dbReference>
<sequence>MGSHVEEIKERLSIADVVGSYIKLEKAGANYKARCPFHNEKTPSFYVSPERNTYYCFGCQAKGDIFSFVEAFEGLDFMGALRVLAERAGVKLISGNWSKDSKKELLLKILDDATRFYEETLSSHNGAKSYIMNRGLTEKTLETFRVGYIPTDWRLLRDYLKQKGYKDEDVLAVGLIKKSDKGSSDPYYDTFRGRIIFPISDASGRVVAFTGRTLDEESNPPKYLNSPETNLYQKSKILYGLDKAKTDVRKRDYSILVEGQMDLIMSHQSGFTNTVAVSGTALSESQAEGSGLVLVSRLSKNVIIAFDSDDAGIKATDRAVRIALSLGMDVKVAHIQGGKDPADIIKGDKNAWGQIVKSAKSFIDFSIDSLATKRLDEKSFRRQVTAKVLPYISVVGNAVDQSTYVKQVADKTGIKEEALWEELKKVPAIQLGVENKPTVSSKSRGERVELIERKILGLLYSPKYFKGDETKRLLVERAVGPERWKILGALPRETISEFELEAEVSYGDDRNVETEWLELLYNLEEEYHKKRLANLLEELHSAERDKKTDTAREKMKEIDVVSRRIQELKKLITFL</sequence>
<comment type="caution">
    <text evidence="17">The sequence shown here is derived from an EMBL/GenBank/DDBJ whole genome shotgun (WGS) entry which is preliminary data.</text>
</comment>
<evidence type="ECO:0000256" key="11">
    <source>
        <dbReference type="ARBA" id="ARBA00023163"/>
    </source>
</evidence>
<evidence type="ECO:0000259" key="16">
    <source>
        <dbReference type="PROSITE" id="PS50880"/>
    </source>
</evidence>
<feature type="domain" description="Toprim" evidence="16">
    <location>
        <begin position="252"/>
        <end position="338"/>
    </location>
</feature>
<dbReference type="InterPro" id="IPR037068">
    <property type="entry name" value="DNA_primase_core_N_sf"/>
</dbReference>
<comment type="catalytic activity">
    <reaction evidence="12">
        <text>ssDNA + n NTP = ssDNA/pppN(pN)n-1 hybrid + (n-1) diphosphate.</text>
        <dbReference type="EC" id="2.7.7.101"/>
    </reaction>
</comment>
<proteinExistence type="inferred from homology"/>
<dbReference type="HAMAP" id="MF_00974">
    <property type="entry name" value="DNA_primase_DnaG"/>
    <property type="match status" value="1"/>
</dbReference>
<dbReference type="GO" id="GO:0008270">
    <property type="term" value="F:zinc ion binding"/>
    <property type="evidence" value="ECO:0007669"/>
    <property type="project" value="UniProtKB-UniRule"/>
</dbReference>
<keyword evidence="6 12" id="KW-0479">Metal-binding</keyword>
<dbReference type="FunFam" id="3.90.580.10:FF:000001">
    <property type="entry name" value="DNA primase"/>
    <property type="match status" value="1"/>
</dbReference>
<dbReference type="Pfam" id="PF01807">
    <property type="entry name" value="Zn_ribbon_DnaG"/>
    <property type="match status" value="1"/>
</dbReference>
<comment type="function">
    <text evidence="12 13">RNA polymerase that catalyzes the synthesis of short RNA molecules used as primers for DNA polymerase during DNA replication.</text>
</comment>
<keyword evidence="10 12" id="KW-0238">DNA-binding</keyword>
<organism evidence="17 18">
    <name type="scientific">Candidatus Taylorbacteria bacterium CG10_big_fil_rev_8_21_14_0_10_41_48</name>
    <dbReference type="NCBI Taxonomy" id="1975024"/>
    <lineage>
        <taxon>Bacteria</taxon>
        <taxon>Candidatus Tayloriibacteriota</taxon>
    </lineage>
</organism>